<feature type="compositionally biased region" description="Acidic residues" evidence="5">
    <location>
        <begin position="501"/>
        <end position="520"/>
    </location>
</feature>
<dbReference type="Proteomes" id="UP001187531">
    <property type="component" value="Unassembled WGS sequence"/>
</dbReference>
<feature type="compositionally biased region" description="Basic and acidic residues" evidence="5">
    <location>
        <begin position="521"/>
        <end position="534"/>
    </location>
</feature>
<feature type="compositionally biased region" description="Basic and acidic residues" evidence="5">
    <location>
        <begin position="134"/>
        <end position="145"/>
    </location>
</feature>
<dbReference type="SUPFAM" id="SSF52540">
    <property type="entry name" value="P-loop containing nucleoside triphosphate hydrolases"/>
    <property type="match status" value="2"/>
</dbReference>
<dbReference type="SMART" id="SM00382">
    <property type="entry name" value="AAA"/>
    <property type="match status" value="1"/>
</dbReference>
<feature type="compositionally biased region" description="Basic and acidic residues" evidence="5">
    <location>
        <begin position="430"/>
        <end position="445"/>
    </location>
</feature>
<dbReference type="PANTHER" id="PTHR19211:SF14">
    <property type="entry name" value="ATP-BINDING CASSETTE SUB-FAMILY F MEMBER 1"/>
    <property type="match status" value="1"/>
</dbReference>
<feature type="region of interest" description="Disordered" evidence="5">
    <location>
        <begin position="847"/>
        <end position="890"/>
    </location>
</feature>
<dbReference type="PROSITE" id="PS50893">
    <property type="entry name" value="ABC_TRANSPORTER_2"/>
    <property type="match status" value="1"/>
</dbReference>
<dbReference type="FunFam" id="3.40.50.300:FF:000472">
    <property type="entry name" value="ATP-binding cassette, sub-family F (GCN20), member 1"/>
    <property type="match status" value="1"/>
</dbReference>
<reference evidence="7" key="1">
    <citation type="submission" date="2023-07" db="EMBL/GenBank/DDBJ databases">
        <title>Chromosome-level genome assembly of Artemia franciscana.</title>
        <authorList>
            <person name="Jo E."/>
        </authorList>
    </citation>
    <scope>NUCLEOTIDE SEQUENCE</scope>
    <source>
        <tissue evidence="7">Whole body</tissue>
    </source>
</reference>
<feature type="region of interest" description="Disordered" evidence="5">
    <location>
        <begin position="410"/>
        <end position="545"/>
    </location>
</feature>
<feature type="compositionally biased region" description="Basic and acidic residues" evidence="5">
    <location>
        <begin position="410"/>
        <end position="420"/>
    </location>
</feature>
<dbReference type="InterPro" id="IPR050611">
    <property type="entry name" value="ABCF"/>
</dbReference>
<feature type="compositionally biased region" description="Basic and acidic residues" evidence="5">
    <location>
        <begin position="847"/>
        <end position="876"/>
    </location>
</feature>
<dbReference type="GO" id="GO:0005524">
    <property type="term" value="F:ATP binding"/>
    <property type="evidence" value="ECO:0007669"/>
    <property type="project" value="UniProtKB-KW"/>
</dbReference>
<dbReference type="Pfam" id="PF00005">
    <property type="entry name" value="ABC_tran"/>
    <property type="match status" value="2"/>
</dbReference>
<feature type="compositionally biased region" description="Basic and acidic residues" evidence="5">
    <location>
        <begin position="1"/>
        <end position="15"/>
    </location>
</feature>
<dbReference type="Gene3D" id="3.40.50.300">
    <property type="entry name" value="P-loop containing nucleotide triphosphate hydrolases"/>
    <property type="match status" value="2"/>
</dbReference>
<sequence>MDDWPESDKEDKKMLNEPTAKAKKGKVRFNQEKAEEQNNLQRQKPVDKLINDSDRDEVPSKGKEKKKAKPIGTKKKAAKTYSDSEEDSEEENNKGKKNTKVIESKKKGRKELSDVEIDSEEESSKKTKGKKNVKVADQKKKGNKDDIDEEINLDSDKEEVVSKKKGGRANGKGADLETEVAISKESAPKKSKTKKGKGKTVDTGFESEDEADLLSQQLKKMELAEIKEDESEAAVSKKKKPKKKEKKEEKVSDHEDEGDVKGIEPPKLPEKPAGKKSKKKLKKESSDDDDDVYDPIEALEEFGAPNEKEEEMKEDIKVAVEKAAITKKQKPKKKEKKEEKVFDHEDEEGGIKMSEPPKLPIKPVGKKSKKKMKKESSDDDDDVYDPIEALEEFGAPNEREEEIREELTMAAEKGKKDGDNYHITVRKKKNDNGEEKKDLPKKIVNGEDLEEPEMMEVDVPSEDKKAAEPVKSAKGKSSKNAKRAAAKSKTSKKEKQVEEAPVAEDFDEEEFDSDGSDVQETEPKKLDAELPKLSHKDKKKLKKQQEYDQMMSLASKKGGAGSSALNETFSLSQAQQSAKKQGAFESAVDIKVENFSIAARGNELFVNATLSVAQGRRYGLVGPNGAGKTTLLRHIAERKLQIPPHIDVLLCEQEVVADEKTPVEVILNADTKRCELMAEKEKLEKDQEKRGKNVLKIAERLKEVYSELRAIGADSAEPKARRLLAGLGFDPDMQNRASKDFSGGWRMRISLARALYLEPTLLMLDEPTNHLDLNAVIWLDNYLQGWKKTLLIVSHDQSFLDNVCTDIIHLDQKKLHYYKGNYSMFKKMAVQKRKEIEKEYEKQEKKLKEMKAQGKSKKQAESKQKEALTRKQEKNKSKLQTNDDDTKAPELLQRPREYIVKFSFPATSQLSPPILGMHDVTFGWNPTRPLFKDVDFGIDMQSRVAIVGPNGVGKSTFLKLLIGEETPQQGE</sequence>
<evidence type="ECO:0000256" key="5">
    <source>
        <dbReference type="SAM" id="MobiDB-lite"/>
    </source>
</evidence>
<keyword evidence="2" id="KW-0677">Repeat</keyword>
<feature type="compositionally biased region" description="Acidic residues" evidence="5">
    <location>
        <begin position="286"/>
        <end position="300"/>
    </location>
</feature>
<feature type="compositionally biased region" description="Basic residues" evidence="5">
    <location>
        <begin position="364"/>
        <end position="373"/>
    </location>
</feature>
<feature type="domain" description="ABC transporter" evidence="6">
    <location>
        <begin position="590"/>
        <end position="837"/>
    </location>
</feature>
<protein>
    <recommendedName>
        <fullName evidence="6">ABC transporter domain-containing protein</fullName>
    </recommendedName>
</protein>
<feature type="compositionally biased region" description="Basic and acidic residues" evidence="5">
    <location>
        <begin position="246"/>
        <end position="273"/>
    </location>
</feature>
<feature type="non-terminal residue" evidence="7">
    <location>
        <position position="971"/>
    </location>
</feature>
<feature type="compositionally biased region" description="Acidic residues" evidence="5">
    <location>
        <begin position="447"/>
        <end position="460"/>
    </location>
</feature>
<dbReference type="PANTHER" id="PTHR19211">
    <property type="entry name" value="ATP-BINDING TRANSPORT PROTEIN-RELATED"/>
    <property type="match status" value="1"/>
</dbReference>
<proteinExistence type="inferred from homology"/>
<evidence type="ECO:0000256" key="2">
    <source>
        <dbReference type="ARBA" id="ARBA00022737"/>
    </source>
</evidence>
<organism evidence="7 8">
    <name type="scientific">Artemia franciscana</name>
    <name type="common">Brine shrimp</name>
    <name type="synonym">Artemia sanfranciscana</name>
    <dbReference type="NCBI Taxonomy" id="6661"/>
    <lineage>
        <taxon>Eukaryota</taxon>
        <taxon>Metazoa</taxon>
        <taxon>Ecdysozoa</taxon>
        <taxon>Arthropoda</taxon>
        <taxon>Crustacea</taxon>
        <taxon>Branchiopoda</taxon>
        <taxon>Anostraca</taxon>
        <taxon>Artemiidae</taxon>
        <taxon>Artemia</taxon>
    </lineage>
</organism>
<name>A0AA88I8B6_ARTSF</name>
<evidence type="ECO:0000256" key="1">
    <source>
        <dbReference type="ARBA" id="ARBA00011054"/>
    </source>
</evidence>
<dbReference type="Pfam" id="PF12848">
    <property type="entry name" value="ABC_tran_Xtn"/>
    <property type="match status" value="1"/>
</dbReference>
<feature type="compositionally biased region" description="Basic residues" evidence="5">
    <location>
        <begin position="189"/>
        <end position="198"/>
    </location>
</feature>
<dbReference type="InterPro" id="IPR003439">
    <property type="entry name" value="ABC_transporter-like_ATP-bd"/>
</dbReference>
<feature type="compositionally biased region" description="Basic residues" evidence="5">
    <location>
        <begin position="473"/>
        <end position="490"/>
    </location>
</feature>
<evidence type="ECO:0000313" key="8">
    <source>
        <dbReference type="Proteomes" id="UP001187531"/>
    </source>
</evidence>
<evidence type="ECO:0000256" key="4">
    <source>
        <dbReference type="ARBA" id="ARBA00022840"/>
    </source>
</evidence>
<dbReference type="CDD" id="cd03221">
    <property type="entry name" value="ABCF_EF-3"/>
    <property type="match status" value="1"/>
</dbReference>
<feature type="compositionally biased region" description="Basic residues" evidence="5">
    <location>
        <begin position="325"/>
        <end position="335"/>
    </location>
</feature>
<feature type="compositionally biased region" description="Basic and acidic residues" evidence="5">
    <location>
        <begin position="44"/>
        <end position="62"/>
    </location>
</feature>
<keyword evidence="3" id="KW-0547">Nucleotide-binding</keyword>
<feature type="region of interest" description="Disordered" evidence="5">
    <location>
        <begin position="1"/>
        <end position="385"/>
    </location>
</feature>
<dbReference type="AlphaFoldDB" id="A0AA88I8B6"/>
<evidence type="ECO:0000313" key="7">
    <source>
        <dbReference type="EMBL" id="KAK2717107.1"/>
    </source>
</evidence>
<feature type="compositionally biased region" description="Basic residues" evidence="5">
    <location>
        <begin position="63"/>
        <end position="78"/>
    </location>
</feature>
<feature type="compositionally biased region" description="Basic and acidic residues" evidence="5">
    <location>
        <begin position="100"/>
        <end position="113"/>
    </location>
</feature>
<evidence type="ECO:0000259" key="6">
    <source>
        <dbReference type="PROSITE" id="PS50893"/>
    </source>
</evidence>
<accession>A0AA88I8B6</accession>
<comment type="caution">
    <text evidence="7">The sequence shown here is derived from an EMBL/GenBank/DDBJ whole genome shotgun (WGS) entry which is preliminary data.</text>
</comment>
<dbReference type="InterPro" id="IPR017871">
    <property type="entry name" value="ABC_transporter-like_CS"/>
</dbReference>
<dbReference type="GO" id="GO:0016887">
    <property type="term" value="F:ATP hydrolysis activity"/>
    <property type="evidence" value="ECO:0007669"/>
    <property type="project" value="InterPro"/>
</dbReference>
<keyword evidence="8" id="KW-1185">Reference proteome</keyword>
<dbReference type="EMBL" id="JAVRJZ010000011">
    <property type="protein sequence ID" value="KAK2717107.1"/>
    <property type="molecule type" value="Genomic_DNA"/>
</dbReference>
<evidence type="ECO:0000256" key="3">
    <source>
        <dbReference type="ARBA" id="ARBA00022741"/>
    </source>
</evidence>
<gene>
    <name evidence="7" type="ORF">QYM36_007296</name>
</gene>
<feature type="compositionally biased region" description="Basic residues" evidence="5">
    <location>
        <begin position="236"/>
        <end position="245"/>
    </location>
</feature>
<comment type="similarity">
    <text evidence="1">Belongs to the ABC transporter superfamily. ABCF family. EF3 subfamily.</text>
</comment>
<dbReference type="PROSITE" id="PS00211">
    <property type="entry name" value="ABC_TRANSPORTER_1"/>
    <property type="match status" value="1"/>
</dbReference>
<dbReference type="InterPro" id="IPR032781">
    <property type="entry name" value="ABC_tran_Xtn"/>
</dbReference>
<dbReference type="InterPro" id="IPR003593">
    <property type="entry name" value="AAA+_ATPase"/>
</dbReference>
<dbReference type="InterPro" id="IPR027417">
    <property type="entry name" value="P-loop_NTPase"/>
</dbReference>
<feature type="compositionally biased region" description="Basic and acidic residues" evidence="5">
    <location>
        <begin position="306"/>
        <end position="320"/>
    </location>
</feature>
<keyword evidence="4" id="KW-0067">ATP-binding</keyword>